<dbReference type="GO" id="GO:0010467">
    <property type="term" value="P:gene expression"/>
    <property type="evidence" value="ECO:0007669"/>
    <property type="project" value="UniProtKB-ARBA"/>
</dbReference>
<dbReference type="OrthoDB" id="9760518at2"/>
<accession>A0A328C663</accession>
<dbReference type="FunFam" id="3.40.50.300:FF:000055">
    <property type="entry name" value="GTP-binding protein TypA"/>
    <property type="match status" value="1"/>
</dbReference>
<dbReference type="SMART" id="SM00838">
    <property type="entry name" value="EFG_C"/>
    <property type="match status" value="1"/>
</dbReference>
<feature type="binding site" evidence="3">
    <location>
        <begin position="127"/>
        <end position="130"/>
    </location>
    <ligand>
        <name>GTP</name>
        <dbReference type="ChEBI" id="CHEBI:37565"/>
    </ligand>
</feature>
<dbReference type="SUPFAM" id="SSF50447">
    <property type="entry name" value="Translation proteins"/>
    <property type="match status" value="1"/>
</dbReference>
<comment type="subcellular location">
    <subcellularLocation>
        <location evidence="3">Cytoplasm</location>
    </subcellularLocation>
    <text evidence="3">Binds to ribosomes.</text>
</comment>
<dbReference type="HAMAP" id="MF_00849">
    <property type="entry name" value="BipA"/>
    <property type="match status" value="1"/>
</dbReference>
<dbReference type="CDD" id="cd01891">
    <property type="entry name" value="TypA_BipA"/>
    <property type="match status" value="1"/>
</dbReference>
<comment type="caution">
    <text evidence="5">The sequence shown here is derived from an EMBL/GenBank/DDBJ whole genome shotgun (WGS) entry which is preliminary data.</text>
</comment>
<proteinExistence type="inferred from homology"/>
<protein>
    <recommendedName>
        <fullName evidence="3">Large ribosomal subunit assembly factor BipA</fullName>
        <ecNumber evidence="3">3.6.5.-</ecNumber>
    </recommendedName>
    <alternativeName>
        <fullName evidence="3">GTP-binding protein BipA</fullName>
    </alternativeName>
</protein>
<dbReference type="EMBL" id="QHKO01000005">
    <property type="protein sequence ID" value="RAL21697.1"/>
    <property type="molecule type" value="Genomic_DNA"/>
</dbReference>
<dbReference type="InterPro" id="IPR000795">
    <property type="entry name" value="T_Tr_GTP-bd_dom"/>
</dbReference>
<evidence type="ECO:0000256" key="3">
    <source>
        <dbReference type="HAMAP-Rule" id="MF_00849"/>
    </source>
</evidence>
<gene>
    <name evidence="5" type="primary">typA</name>
    <name evidence="3" type="synonym">bipA</name>
    <name evidence="5" type="ORF">DL240_12650</name>
</gene>
<dbReference type="GO" id="GO:0019843">
    <property type="term" value="F:rRNA binding"/>
    <property type="evidence" value="ECO:0007669"/>
    <property type="project" value="UniProtKB-KW"/>
</dbReference>
<dbReference type="InterPro" id="IPR027417">
    <property type="entry name" value="P-loop_NTPase"/>
</dbReference>
<dbReference type="Gene3D" id="2.40.50.250">
    <property type="entry name" value="bipa protein"/>
    <property type="match status" value="1"/>
</dbReference>
<keyword evidence="3" id="KW-0378">Hydrolase</keyword>
<dbReference type="InterPro" id="IPR042116">
    <property type="entry name" value="TypA/BipA_C"/>
</dbReference>
<dbReference type="InterPro" id="IPR004161">
    <property type="entry name" value="EFTu-like_2"/>
</dbReference>
<dbReference type="Proteomes" id="UP000249169">
    <property type="component" value="Unassembled WGS sequence"/>
</dbReference>
<comment type="function">
    <text evidence="3">A 50S ribosomal subunit assembly protein with GTPase activity, required for 50S subunit assembly at low temperatures, may also play a role in translation. Binds GTP and analogs. Binds the 70S ribosome between the 30S and 50S subunits, in a similar position as ribosome-bound EF-G; it contacts a number of ribosomal proteins, both rRNAs and the A-site tRNA.</text>
</comment>
<dbReference type="InterPro" id="IPR047041">
    <property type="entry name" value="BipA_GTP-bd_dom"/>
</dbReference>
<dbReference type="FunFam" id="3.30.70.870:FF:000003">
    <property type="entry name" value="GTP-binding protein TypA"/>
    <property type="match status" value="1"/>
</dbReference>
<dbReference type="Gene3D" id="2.40.30.10">
    <property type="entry name" value="Translation factors"/>
    <property type="match status" value="1"/>
</dbReference>
<dbReference type="InterPro" id="IPR048876">
    <property type="entry name" value="BipA_C"/>
</dbReference>
<evidence type="ECO:0000313" key="6">
    <source>
        <dbReference type="Proteomes" id="UP000249169"/>
    </source>
</evidence>
<dbReference type="GO" id="GO:0043022">
    <property type="term" value="F:ribosome binding"/>
    <property type="evidence" value="ECO:0007669"/>
    <property type="project" value="UniProtKB-UniRule"/>
</dbReference>
<evidence type="ECO:0000259" key="4">
    <source>
        <dbReference type="PROSITE" id="PS51722"/>
    </source>
</evidence>
<dbReference type="InterPro" id="IPR005225">
    <property type="entry name" value="Small_GTP-bd"/>
</dbReference>
<dbReference type="CDD" id="cd16263">
    <property type="entry name" value="BipA_III"/>
    <property type="match status" value="1"/>
</dbReference>
<evidence type="ECO:0000256" key="1">
    <source>
        <dbReference type="ARBA" id="ARBA00023134"/>
    </source>
</evidence>
<dbReference type="EC" id="3.6.5.-" evidence="3"/>
<name>A0A328C663_9DELT</name>
<comment type="catalytic activity">
    <reaction evidence="2 3">
        <text>GTP + H2O = GDP + phosphate + H(+)</text>
        <dbReference type="Rhea" id="RHEA:19669"/>
        <dbReference type="ChEBI" id="CHEBI:15377"/>
        <dbReference type="ChEBI" id="CHEBI:15378"/>
        <dbReference type="ChEBI" id="CHEBI:37565"/>
        <dbReference type="ChEBI" id="CHEBI:43474"/>
        <dbReference type="ChEBI" id="CHEBI:58189"/>
    </reaction>
</comment>
<dbReference type="GO" id="GO:0003924">
    <property type="term" value="F:GTPase activity"/>
    <property type="evidence" value="ECO:0007669"/>
    <property type="project" value="UniProtKB-UniRule"/>
</dbReference>
<dbReference type="PANTHER" id="PTHR42908">
    <property type="entry name" value="TRANSLATION ELONGATION FACTOR-RELATED"/>
    <property type="match status" value="1"/>
</dbReference>
<dbReference type="NCBIfam" id="TIGR01394">
    <property type="entry name" value="TypA_BipA"/>
    <property type="match status" value="1"/>
</dbReference>
<keyword evidence="3" id="KW-0694">RNA-binding</keyword>
<dbReference type="Pfam" id="PF00679">
    <property type="entry name" value="EFG_C"/>
    <property type="match status" value="1"/>
</dbReference>
<evidence type="ECO:0000313" key="5">
    <source>
        <dbReference type="EMBL" id="RAL21697.1"/>
    </source>
</evidence>
<dbReference type="InterPro" id="IPR047043">
    <property type="entry name" value="BipA_III"/>
</dbReference>
<dbReference type="Gene3D" id="3.30.70.240">
    <property type="match status" value="1"/>
</dbReference>
<dbReference type="PROSITE" id="PS51722">
    <property type="entry name" value="G_TR_2"/>
    <property type="match status" value="1"/>
</dbReference>
<reference evidence="5 6" key="1">
    <citation type="submission" date="2018-05" db="EMBL/GenBank/DDBJ databases">
        <title>Lujinxingia marina gen. nov. sp. nov., a new facultative anaerobic member of the class Deltaproteobacteria, and proposal of Lujinxingaceae fam. nov.</title>
        <authorList>
            <person name="Li C.-M."/>
        </authorList>
    </citation>
    <scope>NUCLEOTIDE SEQUENCE [LARGE SCALE GENOMIC DNA]</scope>
    <source>
        <strain evidence="5 6">B210</strain>
    </source>
</reference>
<dbReference type="InterPro" id="IPR035651">
    <property type="entry name" value="BipA_V"/>
</dbReference>
<dbReference type="PANTHER" id="PTHR42908:SF8">
    <property type="entry name" value="TR-TYPE G DOMAIN-CONTAINING PROTEIN"/>
    <property type="match status" value="1"/>
</dbReference>
<dbReference type="PROSITE" id="PS00301">
    <property type="entry name" value="G_TR_1"/>
    <property type="match status" value="1"/>
</dbReference>
<dbReference type="GO" id="GO:0000049">
    <property type="term" value="F:tRNA binding"/>
    <property type="evidence" value="ECO:0007669"/>
    <property type="project" value="UniProtKB-KW"/>
</dbReference>
<feature type="binding site" evidence="3">
    <location>
        <begin position="14"/>
        <end position="19"/>
    </location>
    <ligand>
        <name>GTP</name>
        <dbReference type="ChEBI" id="CHEBI:37565"/>
    </ligand>
</feature>
<feature type="domain" description="Tr-type G" evidence="4">
    <location>
        <begin position="2"/>
        <end position="197"/>
    </location>
</feature>
<dbReference type="Pfam" id="PF00009">
    <property type="entry name" value="GTP_EFTU"/>
    <property type="match status" value="1"/>
</dbReference>
<keyword evidence="3" id="KW-0547">Nucleotide-binding</keyword>
<evidence type="ECO:0000256" key="2">
    <source>
        <dbReference type="ARBA" id="ARBA00048548"/>
    </source>
</evidence>
<dbReference type="GO" id="GO:1990904">
    <property type="term" value="C:ribonucleoprotein complex"/>
    <property type="evidence" value="ECO:0007669"/>
    <property type="project" value="TreeGrafter"/>
</dbReference>
<dbReference type="Gene3D" id="3.30.70.870">
    <property type="entry name" value="Elongation Factor G (Translational Gtpase), domain 3"/>
    <property type="match status" value="1"/>
</dbReference>
<keyword evidence="3" id="KW-0820">tRNA-binding</keyword>
<comment type="similarity">
    <text evidence="3">Belongs to the TRAFAC class translation factor GTPase superfamily. Classic translation factor GTPase family. BipA subfamily.</text>
</comment>
<dbReference type="CDD" id="cd03691">
    <property type="entry name" value="BipA_TypA_II"/>
    <property type="match status" value="1"/>
</dbReference>
<sequence length="599" mass="67114">MTNIRNIAIVAHVDHGKTTLIDELLKQSQTVSGHRELAERAMDSNDLEKERGITIVAKCTAIDWEGYRINIIDTPGHADFGGEVERVLKLVDSVLLLVDSFEGPMPQTKFVLRKSLELGLRPVVVINKIDRPNGRPDKVLDMVFDLFGDLEADDEQLDFPVVYASGLGGFAKKELEDESSDMRPLLEAIIEHVPPPKDDPEGPLQMQVATLKYDEYVGRVAIGRVFRGTMRIGDRVVRSQRDGEQISARITKLFGFKGLDRVDREEVSAGDIVAVAGLEGILPGETICAPDHVDPLPMIAIDEPTVSMVLMINNSPFAGLEGKYLTSRQIRERLDRELEQNVALKVETTERAEAFVVSGRGELHLSVLIEQMRREGFEMQVSQPQVIYREDENGKKLEPIEEVIVETEQDYAGTVIQKLSERKGELVRLDMNSDNTQRLEFRVPSRGLFGYRSEFLTDTRGTGIMYTNFAGYEPYRGELQSSRNGVMIALEKGDTTTYALHNLQERGTLFVEAAEPVYGGQIIGLHSRDNDLVVNPNKKKQLSNVRASGSDDALVLSPKVQMTLEKAIEFIEADEYVEITPSSIRLRKAELNHSLRKRK</sequence>
<dbReference type="NCBIfam" id="TIGR00231">
    <property type="entry name" value="small_GTP"/>
    <property type="match status" value="1"/>
</dbReference>
<dbReference type="SUPFAM" id="SSF52540">
    <property type="entry name" value="P-loop containing nucleoside triphosphate hydrolases"/>
    <property type="match status" value="1"/>
</dbReference>
<keyword evidence="3" id="KW-0699">rRNA-binding</keyword>
<keyword evidence="1 3" id="KW-0342">GTP-binding</keyword>
<dbReference type="FunFam" id="2.40.30.10:FF:000016">
    <property type="entry name" value="GTP-binding protein TypA"/>
    <property type="match status" value="1"/>
</dbReference>
<dbReference type="Pfam" id="PF21018">
    <property type="entry name" value="BipA_C"/>
    <property type="match status" value="1"/>
</dbReference>
<dbReference type="FunFam" id="3.30.70.240:FF:000002">
    <property type="entry name" value="GTP-binding protein TypA"/>
    <property type="match status" value="1"/>
</dbReference>
<dbReference type="GO" id="GO:0005525">
    <property type="term" value="F:GTP binding"/>
    <property type="evidence" value="ECO:0007669"/>
    <property type="project" value="UniProtKB-UniRule"/>
</dbReference>
<dbReference type="FunFam" id="2.40.50.250:FF:000001">
    <property type="entry name" value="GTP-binding protein TypA"/>
    <property type="match status" value="1"/>
</dbReference>
<keyword evidence="3" id="KW-0690">Ribosome biogenesis</keyword>
<dbReference type="GO" id="GO:0005829">
    <property type="term" value="C:cytosol"/>
    <property type="evidence" value="ECO:0007669"/>
    <property type="project" value="TreeGrafter"/>
</dbReference>
<keyword evidence="3" id="KW-0963">Cytoplasm</keyword>
<dbReference type="InterPro" id="IPR009000">
    <property type="entry name" value="Transl_B-barrel_sf"/>
</dbReference>
<dbReference type="Gene3D" id="3.40.50.300">
    <property type="entry name" value="P-loop containing nucleotide triphosphate hydrolases"/>
    <property type="match status" value="1"/>
</dbReference>
<organism evidence="5 6">
    <name type="scientific">Lujinxingia litoralis</name>
    <dbReference type="NCBI Taxonomy" id="2211119"/>
    <lineage>
        <taxon>Bacteria</taxon>
        <taxon>Deltaproteobacteria</taxon>
        <taxon>Bradymonadales</taxon>
        <taxon>Lujinxingiaceae</taxon>
        <taxon>Lujinxingia</taxon>
    </lineage>
</organism>
<keyword evidence="6" id="KW-1185">Reference proteome</keyword>
<dbReference type="RefSeq" id="WP_111730262.1">
    <property type="nucleotide sequence ID" value="NZ_QHKO01000005.1"/>
</dbReference>
<dbReference type="GO" id="GO:0000027">
    <property type="term" value="P:ribosomal large subunit assembly"/>
    <property type="evidence" value="ECO:0007669"/>
    <property type="project" value="UniProtKB-UniRule"/>
</dbReference>
<dbReference type="InterPro" id="IPR047042">
    <property type="entry name" value="BipA_II"/>
</dbReference>
<dbReference type="InterPro" id="IPR006298">
    <property type="entry name" value="BipA"/>
</dbReference>
<dbReference type="SUPFAM" id="SSF54980">
    <property type="entry name" value="EF-G C-terminal domain-like"/>
    <property type="match status" value="2"/>
</dbReference>
<dbReference type="Pfam" id="PF03144">
    <property type="entry name" value="GTP_EFTU_D2"/>
    <property type="match status" value="1"/>
</dbReference>
<dbReference type="AlphaFoldDB" id="A0A328C663"/>
<comment type="subunit">
    <text evidence="3">Monomer.</text>
</comment>
<dbReference type="InterPro" id="IPR031157">
    <property type="entry name" value="G_TR_CS"/>
</dbReference>
<dbReference type="InterPro" id="IPR035647">
    <property type="entry name" value="EFG_III/V"/>
</dbReference>
<dbReference type="PRINTS" id="PR00315">
    <property type="entry name" value="ELONGATNFCT"/>
</dbReference>
<dbReference type="InterPro" id="IPR000640">
    <property type="entry name" value="EFG_V-like"/>
</dbReference>
<dbReference type="GO" id="GO:0009409">
    <property type="term" value="P:response to cold"/>
    <property type="evidence" value="ECO:0007669"/>
    <property type="project" value="UniProtKB-ARBA"/>
</dbReference>
<dbReference type="CDD" id="cd03710">
    <property type="entry name" value="BipA_TypA_C"/>
    <property type="match status" value="1"/>
</dbReference>